<evidence type="ECO:0000256" key="1">
    <source>
        <dbReference type="ARBA" id="ARBA00023319"/>
    </source>
</evidence>
<name>A0A8B9S5K8_APTOW</name>
<feature type="compositionally biased region" description="Low complexity" evidence="2">
    <location>
        <begin position="299"/>
        <end position="309"/>
    </location>
</feature>
<dbReference type="GO" id="GO:0019815">
    <property type="term" value="C:B cell receptor complex"/>
    <property type="evidence" value="ECO:0007669"/>
    <property type="project" value="TreeGrafter"/>
</dbReference>
<feature type="transmembrane region" description="Helical" evidence="3">
    <location>
        <begin position="196"/>
        <end position="217"/>
    </location>
</feature>
<dbReference type="GO" id="GO:0030183">
    <property type="term" value="P:B cell differentiation"/>
    <property type="evidence" value="ECO:0007669"/>
    <property type="project" value="TreeGrafter"/>
</dbReference>
<feature type="chain" id="PRO_5034174247" description="Ig-like domain-containing protein" evidence="4">
    <location>
        <begin position="31"/>
        <end position="399"/>
    </location>
</feature>
<feature type="region of interest" description="Disordered" evidence="2">
    <location>
        <begin position="244"/>
        <end position="286"/>
    </location>
</feature>
<dbReference type="SMART" id="SM00409">
    <property type="entry name" value="IG"/>
    <property type="match status" value="1"/>
</dbReference>
<keyword evidence="3" id="KW-1133">Transmembrane helix</keyword>
<evidence type="ECO:0000256" key="3">
    <source>
        <dbReference type="SAM" id="Phobius"/>
    </source>
</evidence>
<reference evidence="6" key="2">
    <citation type="submission" date="2025-09" db="UniProtKB">
        <authorList>
            <consortium name="Ensembl"/>
        </authorList>
    </citation>
    <scope>IDENTIFICATION</scope>
</reference>
<evidence type="ECO:0000259" key="5">
    <source>
        <dbReference type="PROSITE" id="PS50835"/>
    </source>
</evidence>
<dbReference type="PROSITE" id="PS50835">
    <property type="entry name" value="IG_LIKE"/>
    <property type="match status" value="1"/>
</dbReference>
<dbReference type="SUPFAM" id="SSF48726">
    <property type="entry name" value="Immunoglobulin"/>
    <property type="match status" value="1"/>
</dbReference>
<dbReference type="PANTHER" id="PTHR14334">
    <property type="entry name" value="B-CELL ANTIGEN RECEPTOR COMPLEX-ASSOCIATED PROTEIN"/>
    <property type="match status" value="1"/>
</dbReference>
<dbReference type="Gene3D" id="2.60.40.10">
    <property type="entry name" value="Immunoglobulins"/>
    <property type="match status" value="1"/>
</dbReference>
<evidence type="ECO:0000256" key="4">
    <source>
        <dbReference type="SAM" id="SignalP"/>
    </source>
</evidence>
<dbReference type="Pfam" id="PF13927">
    <property type="entry name" value="Ig_3"/>
    <property type="match status" value="1"/>
</dbReference>
<feature type="domain" description="Ig-like" evidence="5">
    <location>
        <begin position="72"/>
        <end position="162"/>
    </location>
</feature>
<accession>A0A8B9S5K8</accession>
<keyword evidence="3" id="KW-0812">Transmembrane</keyword>
<feature type="compositionally biased region" description="Basic and acidic residues" evidence="2">
    <location>
        <begin position="265"/>
        <end position="275"/>
    </location>
</feature>
<dbReference type="InterPro" id="IPR036179">
    <property type="entry name" value="Ig-like_dom_sf"/>
</dbReference>
<evidence type="ECO:0000256" key="2">
    <source>
        <dbReference type="SAM" id="MobiDB-lite"/>
    </source>
</evidence>
<dbReference type="InterPro" id="IPR003599">
    <property type="entry name" value="Ig_sub"/>
</dbReference>
<dbReference type="Ensembl" id="ENSAOWT00000009674.1">
    <property type="protein sequence ID" value="ENSAOWP00000008548.1"/>
    <property type="gene ID" value="ENSAOWG00000005872.1"/>
</dbReference>
<feature type="compositionally biased region" description="Pro residues" evidence="2">
    <location>
        <begin position="362"/>
        <end position="373"/>
    </location>
</feature>
<feature type="compositionally biased region" description="Pro residues" evidence="2">
    <location>
        <begin position="333"/>
        <end position="345"/>
    </location>
</feature>
<dbReference type="GO" id="GO:0050853">
    <property type="term" value="P:B cell receptor signaling pathway"/>
    <property type="evidence" value="ECO:0007669"/>
    <property type="project" value="TreeGrafter"/>
</dbReference>
<dbReference type="AlphaFoldDB" id="A0A8B9S5K8"/>
<dbReference type="Proteomes" id="UP000694424">
    <property type="component" value="Unplaced"/>
</dbReference>
<proteinExistence type="predicted"/>
<evidence type="ECO:0000313" key="7">
    <source>
        <dbReference type="Proteomes" id="UP000694424"/>
    </source>
</evidence>
<keyword evidence="7" id="KW-1185">Reference proteome</keyword>
<organism evidence="6 7">
    <name type="scientific">Apteryx owenii</name>
    <name type="common">Little spotted kiwi</name>
    <dbReference type="NCBI Taxonomy" id="8824"/>
    <lineage>
        <taxon>Eukaryota</taxon>
        <taxon>Metazoa</taxon>
        <taxon>Chordata</taxon>
        <taxon>Craniata</taxon>
        <taxon>Vertebrata</taxon>
        <taxon>Euteleostomi</taxon>
        <taxon>Archelosauria</taxon>
        <taxon>Archosauria</taxon>
        <taxon>Dinosauria</taxon>
        <taxon>Saurischia</taxon>
        <taxon>Theropoda</taxon>
        <taxon>Coelurosauria</taxon>
        <taxon>Aves</taxon>
        <taxon>Palaeognathae</taxon>
        <taxon>Apterygiformes</taxon>
        <taxon>Apterygidae</taxon>
        <taxon>Apteryx</taxon>
    </lineage>
</organism>
<feature type="signal peptide" evidence="4">
    <location>
        <begin position="1"/>
        <end position="30"/>
    </location>
</feature>
<feature type="region of interest" description="Disordered" evidence="2">
    <location>
        <begin position="299"/>
        <end position="376"/>
    </location>
</feature>
<keyword evidence="3" id="KW-0472">Membrane</keyword>
<keyword evidence="4" id="KW-0732">Signal</keyword>
<dbReference type="CDD" id="cd00096">
    <property type="entry name" value="Ig"/>
    <property type="match status" value="1"/>
</dbReference>
<dbReference type="GO" id="GO:0009897">
    <property type="term" value="C:external side of plasma membrane"/>
    <property type="evidence" value="ECO:0007669"/>
    <property type="project" value="TreeGrafter"/>
</dbReference>
<protein>
    <recommendedName>
        <fullName evidence="5">Ig-like domain-containing protein</fullName>
    </recommendedName>
</protein>
<sequence>MAGAPRRRGAPLPLFLCLFPGCLFLVPATANRTCNASGCTFPPPPAPSRLAPTPVSVENHQAAAARCRSSGSSVVVAAGPTSHTATVGDRVSLECVFEAPSKATVTWNRVCPRKNCSASFTPVNASRNGDGDRTVKQLDNHAVLIFHHVDKSDAGLYFCRVEAGRATGQSCGTYLRVRNPVAVPFLNIKESTKNRIITAEGILLLLCAVGPGFFLLFRKRWANERLLQLKKSAYEEENLYEVSRGEGGAVRASPPRSHRRTPTAARHDTDPRDPLRAFASTGAEPGRVLHVRGHLAGAAAHLPGRGQPLRGRRTAGEAVRGRVARGGGGASPPRHPAAPPTPAAPRTPASRTQGEFGARRPFSPPPPSAPVPPGFAWLFNHRVPLVSPPTPPAGRLDDQ</sequence>
<dbReference type="InterPro" id="IPR013783">
    <property type="entry name" value="Ig-like_fold"/>
</dbReference>
<dbReference type="InterPro" id="IPR007110">
    <property type="entry name" value="Ig-like_dom"/>
</dbReference>
<dbReference type="PANTHER" id="PTHR14334:SF1">
    <property type="entry name" value="B-CELL ANTIGEN RECEPTOR COMPLEX-ASSOCIATED PROTEIN ALPHA CHAIN"/>
    <property type="match status" value="1"/>
</dbReference>
<keyword evidence="1" id="KW-0393">Immunoglobulin domain</keyword>
<evidence type="ECO:0000313" key="6">
    <source>
        <dbReference type="Ensembl" id="ENSAOWP00000008548.1"/>
    </source>
</evidence>
<reference evidence="6" key="1">
    <citation type="submission" date="2025-08" db="UniProtKB">
        <authorList>
            <consortium name="Ensembl"/>
        </authorList>
    </citation>
    <scope>IDENTIFICATION</scope>
</reference>